<geneLocation type="plasmid" evidence="1 2">
    <name>pDAETH-3</name>
</geneLocation>
<evidence type="ECO:0000313" key="2">
    <source>
        <dbReference type="Proteomes" id="UP001064971"/>
    </source>
</evidence>
<dbReference type="EMBL" id="AP026563">
    <property type="protein sequence ID" value="BDP44505.1"/>
    <property type="molecule type" value="Genomic_DNA"/>
</dbReference>
<gene>
    <name evidence="1" type="ORF">DAETH_44740</name>
</gene>
<protein>
    <submittedName>
        <fullName evidence="1">Uncharacterized protein</fullName>
    </submittedName>
</protein>
<keyword evidence="1" id="KW-0614">Plasmid</keyword>
<accession>A0ABN6RNU4</accession>
<organism evidence="1 2">
    <name type="scientific">Deinococcus aetherius</name>
    <dbReference type="NCBI Taxonomy" id="200252"/>
    <lineage>
        <taxon>Bacteria</taxon>
        <taxon>Thermotogati</taxon>
        <taxon>Deinococcota</taxon>
        <taxon>Deinococci</taxon>
        <taxon>Deinococcales</taxon>
        <taxon>Deinococcaceae</taxon>
        <taxon>Deinococcus</taxon>
    </lineage>
</organism>
<keyword evidence="2" id="KW-1185">Reference proteome</keyword>
<evidence type="ECO:0000313" key="1">
    <source>
        <dbReference type="EMBL" id="BDP44505.1"/>
    </source>
</evidence>
<dbReference type="Proteomes" id="UP001064971">
    <property type="component" value="Plasmid pDAETH-3"/>
</dbReference>
<reference evidence="1" key="1">
    <citation type="submission" date="2022-07" db="EMBL/GenBank/DDBJ databases">
        <title>Complete Genome Sequence of the Radioresistant Bacterium Deinococcus aetherius ST0316, Isolated from the Air Dust collected in Lower Stratosphere above Japan.</title>
        <authorList>
            <person name="Satoh K."/>
            <person name="Hagiwara K."/>
            <person name="Katsumata K."/>
            <person name="Kubo A."/>
            <person name="Yokobori S."/>
            <person name="Yamagishi A."/>
            <person name="Oono Y."/>
            <person name="Narumi I."/>
        </authorList>
    </citation>
    <scope>NUCLEOTIDE SEQUENCE</scope>
    <source>
        <strain evidence="1">ST0316</strain>
        <plasmid evidence="1">pDAETH-3</plasmid>
    </source>
</reference>
<name>A0ABN6RNU4_9DEIO</name>
<dbReference type="RefSeq" id="WP_264778757.1">
    <property type="nucleotide sequence ID" value="NZ_AP026563.1"/>
</dbReference>
<sequence length="148" mass="17162">MTRARRRHLLPLLPFKLLETEEHEWRREGHTRRERQATFEWPGAPFLLKYQETQESLPSWSTWSRVFTVGPLSWHDEGGEGTFRHDDGFRQLESLTAAVWPPLTQRQQGELGWRPGMIRHLPISAAFLDTAMCNAGGTSSPYAFTPFQ</sequence>
<proteinExistence type="predicted"/>